<feature type="compositionally biased region" description="Basic and acidic residues" evidence="1">
    <location>
        <begin position="896"/>
        <end position="908"/>
    </location>
</feature>
<name>A0A564XZU7_HYMDI</name>
<feature type="compositionally biased region" description="Low complexity" evidence="1">
    <location>
        <begin position="575"/>
        <end position="587"/>
    </location>
</feature>
<feature type="compositionally biased region" description="Basic and acidic residues" evidence="1">
    <location>
        <begin position="871"/>
        <end position="883"/>
    </location>
</feature>
<evidence type="ECO:0000313" key="4">
    <source>
        <dbReference type="Proteomes" id="UP000321570"/>
    </source>
</evidence>
<feature type="compositionally biased region" description="Low complexity" evidence="1">
    <location>
        <begin position="373"/>
        <end position="389"/>
    </location>
</feature>
<feature type="region of interest" description="Disordered" evidence="1">
    <location>
        <begin position="505"/>
        <end position="952"/>
    </location>
</feature>
<dbReference type="PROSITE" id="PS50004">
    <property type="entry name" value="C2"/>
    <property type="match status" value="1"/>
</dbReference>
<feature type="domain" description="C2" evidence="2">
    <location>
        <begin position="1"/>
        <end position="116"/>
    </location>
</feature>
<feature type="compositionally biased region" description="Basic and acidic residues" evidence="1">
    <location>
        <begin position="327"/>
        <end position="341"/>
    </location>
</feature>
<feature type="region of interest" description="Disordered" evidence="1">
    <location>
        <begin position="214"/>
        <end position="389"/>
    </location>
</feature>
<feature type="non-terminal residue" evidence="3">
    <location>
        <position position="1032"/>
    </location>
</feature>
<feature type="compositionally biased region" description="Basic and acidic residues" evidence="1">
    <location>
        <begin position="801"/>
        <end position="813"/>
    </location>
</feature>
<feature type="region of interest" description="Disordered" evidence="1">
    <location>
        <begin position="170"/>
        <end position="189"/>
    </location>
</feature>
<feature type="compositionally biased region" description="Polar residues" evidence="1">
    <location>
        <begin position="814"/>
        <end position="827"/>
    </location>
</feature>
<dbReference type="SUPFAM" id="SSF49562">
    <property type="entry name" value="C2 domain (Calcium/lipid-binding domain, CaLB)"/>
    <property type="match status" value="1"/>
</dbReference>
<feature type="non-terminal residue" evidence="3">
    <location>
        <position position="1"/>
    </location>
</feature>
<accession>A0A564XZU7</accession>
<feature type="compositionally biased region" description="Gly residues" evidence="1">
    <location>
        <begin position="257"/>
        <end position="268"/>
    </location>
</feature>
<feature type="compositionally biased region" description="Basic and acidic residues" evidence="1">
    <location>
        <begin position="682"/>
        <end position="704"/>
    </location>
</feature>
<dbReference type="AlphaFoldDB" id="A0A564XZU7"/>
<evidence type="ECO:0000313" key="3">
    <source>
        <dbReference type="EMBL" id="VUZ40309.1"/>
    </source>
</evidence>
<dbReference type="InterPro" id="IPR000008">
    <property type="entry name" value="C2_dom"/>
</dbReference>
<proteinExistence type="predicted"/>
<organism evidence="3 4">
    <name type="scientific">Hymenolepis diminuta</name>
    <name type="common">Rat tapeworm</name>
    <dbReference type="NCBI Taxonomy" id="6216"/>
    <lineage>
        <taxon>Eukaryota</taxon>
        <taxon>Metazoa</taxon>
        <taxon>Spiralia</taxon>
        <taxon>Lophotrochozoa</taxon>
        <taxon>Platyhelminthes</taxon>
        <taxon>Cestoda</taxon>
        <taxon>Eucestoda</taxon>
        <taxon>Cyclophyllidea</taxon>
        <taxon>Hymenolepididae</taxon>
        <taxon>Hymenolepis</taxon>
    </lineage>
</organism>
<dbReference type="Proteomes" id="UP000321570">
    <property type="component" value="Unassembled WGS sequence"/>
</dbReference>
<feature type="compositionally biased region" description="Low complexity" evidence="1">
    <location>
        <begin position="296"/>
        <end position="312"/>
    </location>
</feature>
<dbReference type="EMBL" id="CABIJS010000033">
    <property type="protein sequence ID" value="VUZ40309.1"/>
    <property type="molecule type" value="Genomic_DNA"/>
</dbReference>
<feature type="compositionally biased region" description="Polar residues" evidence="1">
    <location>
        <begin position="357"/>
        <end position="372"/>
    </location>
</feature>
<feature type="compositionally biased region" description="Polar residues" evidence="1">
    <location>
        <begin position="240"/>
        <end position="249"/>
    </location>
</feature>
<dbReference type="InterPro" id="IPR035892">
    <property type="entry name" value="C2_domain_sf"/>
</dbReference>
<evidence type="ECO:0000259" key="2">
    <source>
        <dbReference type="PROSITE" id="PS50004"/>
    </source>
</evidence>
<feature type="compositionally biased region" description="Low complexity" evidence="1">
    <location>
        <begin position="220"/>
        <end position="229"/>
    </location>
</feature>
<dbReference type="SMART" id="SM00239">
    <property type="entry name" value="C2"/>
    <property type="match status" value="1"/>
</dbReference>
<feature type="compositionally biased region" description="Basic and acidic residues" evidence="1">
    <location>
        <begin position="622"/>
        <end position="631"/>
    </location>
</feature>
<protein>
    <recommendedName>
        <fullName evidence="2">C2 domain-containing protein</fullName>
    </recommendedName>
</protein>
<sequence length="1032" mass="112550">LGTLRNPPKVVTVRVNKAAGLRNTYIEGKKHRKDNFKWKVKIKGGKKTLESYTINDPNGNPVWDFEATLEIVDVSQPVVIKITDSDDHDVGQVVIPLVQIPPRPINASTKPLNETNIRIGELEPTRKVSEVFGKIYYCIWADSFFEDSGLEKSSKGSMISLDKVHRSASRLSSHLHRHRDKDDGTSVAGSQISMYSTASKKNAHWYKQNPIKKIKEKHSSAASHLSSGSRHGGGSELGYSMSQSMSSLFPQEHDGSVLGGGAGGGHSGNGSEIFGGSNADSSGLDFKMPTAENPFPRVGSTRRSSRGRSPSSELNSETPVRPQNRPSKREPPKPLNLEKKAHSPSASSDEGEDTHGQPLSATVPQSANPFQDSPTLISISPSIGSPSTETEVHVYGKSLSSSVMRHAVLLVDDYTVANYKWSVSEGSWPEEPQATHRITFKVPPKKDAFGSGKVWIDVETMEYGRLRCPTPFVYQATEKSLPTSEPPAKLLESTFIRNSSIRLSDNRARRSVRKPPEAAPLKAVSPPTIEGGGLMRNSSIRLSDTRGHRGNRGAKPPQPTLPSTNEIPSSIGNRSSGLGSEESFSESNPPLSFLSTTLNSTEATPPKTEKSGFVRNSSIRLSDTRARRGIREPTNPESEKPKETAQIEVPAAQAIETTASKAPEPLKEEKNGFIRNSSIRLSDTRSRRNAREDKSLTESSKETEASAPTIIPSVKPVEATLPKAPETTKPGSSGFTRNSSIRLSDTRARRSIRENKPDALKEVSVVGAATAAVSEANASETYESLRPKNGGFIRNSSIRLSDTRARRSMRETKPSPSETPVESNTKLEVSKATPPNLPLSERMDGSSDIDDDNPSYKRPPQETITSTPVKLEVKAISEQKDEGDTGLSRPTNPAGGEKRAEPNRRDSNVNESESEEEESESESKSESTTESLDYSADSARGDSILPTMDDSSYLQSKKHPRFVLMDPQEGSTKGGYDVCLYGIDLDENVMLHAQVFVDVYAISPANWRVVHGKWPTLAPDATYCLQVRVPEM</sequence>
<feature type="compositionally biased region" description="Polar residues" evidence="1">
    <location>
        <begin position="729"/>
        <end position="743"/>
    </location>
</feature>
<feature type="compositionally biased region" description="Polar residues" evidence="1">
    <location>
        <begin position="588"/>
        <end position="603"/>
    </location>
</feature>
<keyword evidence="4" id="KW-1185">Reference proteome</keyword>
<gene>
    <name evidence="3" type="ORF">WMSIL1_LOCUS1430</name>
</gene>
<feature type="compositionally biased region" description="Basic and acidic residues" evidence="1">
    <location>
        <begin position="744"/>
        <end position="761"/>
    </location>
</feature>
<feature type="compositionally biased region" description="Polar residues" evidence="1">
    <location>
        <begin position="561"/>
        <end position="574"/>
    </location>
</feature>
<reference evidence="3 4" key="1">
    <citation type="submission" date="2019-07" db="EMBL/GenBank/DDBJ databases">
        <authorList>
            <person name="Jastrzebski P J."/>
            <person name="Paukszto L."/>
            <person name="Jastrzebski P J."/>
        </authorList>
    </citation>
    <scope>NUCLEOTIDE SEQUENCE [LARGE SCALE GENOMIC DNA]</scope>
    <source>
        <strain evidence="3 4">WMS-il1</strain>
    </source>
</reference>
<evidence type="ECO:0000256" key="1">
    <source>
        <dbReference type="SAM" id="MobiDB-lite"/>
    </source>
</evidence>
<dbReference type="Gene3D" id="2.60.40.150">
    <property type="entry name" value="C2 domain"/>
    <property type="match status" value="1"/>
</dbReference>
<feature type="compositionally biased region" description="Low complexity" evidence="1">
    <location>
        <begin position="762"/>
        <end position="780"/>
    </location>
</feature>